<evidence type="ECO:0000256" key="1">
    <source>
        <dbReference type="SAM" id="Phobius"/>
    </source>
</evidence>
<organism evidence="2 3">
    <name type="scientific">Papaver nudicaule</name>
    <name type="common">Iceland poppy</name>
    <dbReference type="NCBI Taxonomy" id="74823"/>
    <lineage>
        <taxon>Eukaryota</taxon>
        <taxon>Viridiplantae</taxon>
        <taxon>Streptophyta</taxon>
        <taxon>Embryophyta</taxon>
        <taxon>Tracheophyta</taxon>
        <taxon>Spermatophyta</taxon>
        <taxon>Magnoliopsida</taxon>
        <taxon>Ranunculales</taxon>
        <taxon>Papaveraceae</taxon>
        <taxon>Papaveroideae</taxon>
        <taxon>Papaver</taxon>
    </lineage>
</organism>
<gene>
    <name evidence="2" type="ORF">MKW94_018328</name>
</gene>
<protein>
    <submittedName>
        <fullName evidence="2">Uncharacterized protein</fullName>
    </submittedName>
</protein>
<evidence type="ECO:0000313" key="2">
    <source>
        <dbReference type="EMBL" id="MCL7045037.1"/>
    </source>
</evidence>
<keyword evidence="1" id="KW-0812">Transmembrane</keyword>
<accession>A0AA41VPD8</accession>
<name>A0AA41VPD8_PAPNU</name>
<evidence type="ECO:0000313" key="3">
    <source>
        <dbReference type="Proteomes" id="UP001177140"/>
    </source>
</evidence>
<keyword evidence="3" id="KW-1185">Reference proteome</keyword>
<dbReference type="Proteomes" id="UP001177140">
    <property type="component" value="Unassembled WGS sequence"/>
</dbReference>
<keyword evidence="1" id="KW-1133">Transmembrane helix</keyword>
<keyword evidence="1" id="KW-0472">Membrane</keyword>
<comment type="caution">
    <text evidence="2">The sequence shown here is derived from an EMBL/GenBank/DDBJ whole genome shotgun (WGS) entry which is preliminary data.</text>
</comment>
<dbReference type="EMBL" id="JAJJMA010265068">
    <property type="protein sequence ID" value="MCL7045037.1"/>
    <property type="molecule type" value="Genomic_DNA"/>
</dbReference>
<dbReference type="AlphaFoldDB" id="A0AA41VPD8"/>
<reference evidence="2" key="1">
    <citation type="submission" date="2022-03" db="EMBL/GenBank/DDBJ databases">
        <title>A functionally conserved STORR gene fusion in Papaver species that diverged 16.8 million years ago.</title>
        <authorList>
            <person name="Catania T."/>
        </authorList>
    </citation>
    <scope>NUCLEOTIDE SEQUENCE</scope>
    <source>
        <strain evidence="2">S-191538</strain>
    </source>
</reference>
<feature type="transmembrane region" description="Helical" evidence="1">
    <location>
        <begin position="20"/>
        <end position="40"/>
    </location>
</feature>
<sequence>MQAMDSPTSPRIGGNNLFRYALLFILIASHVSFSASARVIRFLLRSVSFINHLQVPGLVTYTVDIQYVARLKHTLYLENAHNYKCGTKSFLSGCNIPDYAGGNGYKLILKLMDKDGFTADDFIGETSVSSFIFATI</sequence>
<proteinExistence type="predicted"/>